<dbReference type="InterPro" id="IPR036389">
    <property type="entry name" value="RNase_III_sf"/>
</dbReference>
<dbReference type="SMART" id="SM00535">
    <property type="entry name" value="RIBOc"/>
    <property type="match status" value="2"/>
</dbReference>
<keyword evidence="3" id="KW-0378">Hydrolase</keyword>
<feature type="domain" description="RNase III" evidence="7">
    <location>
        <begin position="597"/>
        <end position="787"/>
    </location>
</feature>
<dbReference type="InterPro" id="IPR000999">
    <property type="entry name" value="RNase_III_dom"/>
</dbReference>
<dbReference type="EMBL" id="JAKJXP020000095">
    <property type="protein sequence ID" value="KAK7747028.1"/>
    <property type="molecule type" value="Genomic_DNA"/>
</dbReference>
<evidence type="ECO:0000259" key="8">
    <source>
        <dbReference type="PROSITE" id="PS51327"/>
    </source>
</evidence>
<protein>
    <submittedName>
        <fullName evidence="9">Dicer-like protein 2</fullName>
    </submittedName>
</protein>
<dbReference type="GO" id="GO:0005737">
    <property type="term" value="C:cytoplasm"/>
    <property type="evidence" value="ECO:0007669"/>
    <property type="project" value="TreeGrafter"/>
</dbReference>
<gene>
    <name evidence="9" type="primary">DCL2</name>
    <name evidence="9" type="ORF">SLS62_009285</name>
</gene>
<proteinExistence type="predicted"/>
<dbReference type="SUPFAM" id="SSF69065">
    <property type="entry name" value="RNase III domain-like"/>
    <property type="match status" value="2"/>
</dbReference>
<dbReference type="Gene3D" id="3.30.160.380">
    <property type="entry name" value="Dicer dimerisation domain"/>
    <property type="match status" value="1"/>
</dbReference>
<evidence type="ECO:0000256" key="3">
    <source>
        <dbReference type="ARBA" id="ARBA00022801"/>
    </source>
</evidence>
<keyword evidence="6" id="KW-0694">RNA-binding</keyword>
<keyword evidence="4" id="KW-0347">Helicase</keyword>
<dbReference type="PANTHER" id="PTHR14950:SF37">
    <property type="entry name" value="ENDORIBONUCLEASE DICER"/>
    <property type="match status" value="1"/>
</dbReference>
<dbReference type="GO" id="GO:0004525">
    <property type="term" value="F:ribonuclease III activity"/>
    <property type="evidence" value="ECO:0007669"/>
    <property type="project" value="InterPro"/>
</dbReference>
<dbReference type="PROSITE" id="PS50142">
    <property type="entry name" value="RNASE_3_2"/>
    <property type="match status" value="2"/>
</dbReference>
<keyword evidence="1" id="KW-0677">Repeat</keyword>
<evidence type="ECO:0000256" key="2">
    <source>
        <dbReference type="ARBA" id="ARBA00022741"/>
    </source>
</evidence>
<keyword evidence="10" id="KW-1185">Reference proteome</keyword>
<evidence type="ECO:0000256" key="1">
    <source>
        <dbReference type="ARBA" id="ARBA00022737"/>
    </source>
</evidence>
<evidence type="ECO:0000313" key="9">
    <source>
        <dbReference type="EMBL" id="KAK7747028.1"/>
    </source>
</evidence>
<evidence type="ECO:0000256" key="6">
    <source>
        <dbReference type="PROSITE-ProRule" id="PRU00657"/>
    </source>
</evidence>
<dbReference type="PANTHER" id="PTHR14950">
    <property type="entry name" value="DICER-RELATED"/>
    <property type="match status" value="1"/>
</dbReference>
<dbReference type="GO" id="GO:0030422">
    <property type="term" value="P:siRNA processing"/>
    <property type="evidence" value="ECO:0007669"/>
    <property type="project" value="TreeGrafter"/>
</dbReference>
<dbReference type="Gene3D" id="1.10.1520.10">
    <property type="entry name" value="Ribonuclease III domain"/>
    <property type="match status" value="2"/>
</dbReference>
<sequence>MVVCFDPPTNLKSFIQRRGRARAQESRLVMIMSEEAAKKHIEWAELEAEMKKKYEDETREIEHLANLEEEKTPDIPPFRIAKTGAQLDFDQAKSHLEHACTCITSRQYFDPRPFYIKHETQVSQHGPPIIKATVVLPNSFPPHLRRFEGAQSWDSEKNATKDAAFQAFVALHGAGLIDDHLMPLRAELGDIETRAAQVGVSELWNPWPKIARAWDTATTVSTRQLCLVDHNGQAMLEVDASLPGAFPNITAFKLYWDQTHPWTIEVGKLATASISDLRPDQSMTLIDLAYGHRWEVRNLPHVLHLQSSQDLPFHEAVGQRAPEEDILDKCFLVRYSNGHKINVPFYYESWLLSRPPLDTVQNSIPPELLEEPVEVPWVALRKWSKWQDFLHKTVNKVTVAPSTKPYQSIRPASHCRVDGVHVSVVQFGALLPTIIHTIETYLIADELSKTILRDLEISNLDLIVTAISSSAAREPTNYQRFEYLGDSILKLLTSTNVAAIHKFILTKAFTGRKWRPLYVEELRKVDTESPGSRDISTKTLADVVESLIGASFLDGGMNKALDCIRIFIPEIEWHTLDATRNMLADPKPINHELPSTLIPLEGLLGYTFQNKTLAMEAMTHTSFGLGSETGSCMERLEFIGDAILDDIIVSLVWDCGQEYGHYEMSLLRAASVNKDLLGFLMMEWAYTQEATSISSSYNNSNHTTAPAVVDSETIRIPIWKLMRHSSQSLGGAQSLTEEIHAAERGEILRAMREAPDYPWARLAHLQIPKCFSDLFESILGAVWVDSGSMQACKQIAERAGILPYLRRLIKDGVAVAHPKNRLGELVARSGNKKISYVRELRRANSEGEAEAESGNDGDNNGKGKGKGFKEWICRVIVGGELLVEVGAGVSREEIVTKAADVAYNLLRFGDATGDVVMT</sequence>
<dbReference type="AlphaFoldDB" id="A0AAN9UGC5"/>
<reference evidence="9 10" key="1">
    <citation type="submission" date="2024-02" db="EMBL/GenBank/DDBJ databases">
        <title>De novo assembly and annotation of 12 fungi associated with fruit tree decline syndrome in Ontario, Canada.</title>
        <authorList>
            <person name="Sulman M."/>
            <person name="Ellouze W."/>
            <person name="Ilyukhin E."/>
        </authorList>
    </citation>
    <scope>NUCLEOTIDE SEQUENCE [LARGE SCALE GENOMIC DNA]</scope>
    <source>
        <strain evidence="9 10">M11/M66-122</strain>
    </source>
</reference>
<dbReference type="Gene3D" id="3.40.50.300">
    <property type="entry name" value="P-loop containing nucleotide triphosphate hydrolases"/>
    <property type="match status" value="1"/>
</dbReference>
<dbReference type="GO" id="GO:0005634">
    <property type="term" value="C:nucleus"/>
    <property type="evidence" value="ECO:0007669"/>
    <property type="project" value="TreeGrafter"/>
</dbReference>
<name>A0AAN9UGC5_9PEZI</name>
<dbReference type="Proteomes" id="UP001320420">
    <property type="component" value="Unassembled WGS sequence"/>
</dbReference>
<dbReference type="Pfam" id="PF03368">
    <property type="entry name" value="Dicer_dimer"/>
    <property type="match status" value="1"/>
</dbReference>
<keyword evidence="2" id="KW-0547">Nucleotide-binding</keyword>
<evidence type="ECO:0000259" key="7">
    <source>
        <dbReference type="PROSITE" id="PS50142"/>
    </source>
</evidence>
<feature type="domain" description="Dicer dsRNA-binding fold" evidence="8">
    <location>
        <begin position="92"/>
        <end position="191"/>
    </location>
</feature>
<dbReference type="InterPro" id="IPR027417">
    <property type="entry name" value="P-loop_NTPase"/>
</dbReference>
<dbReference type="PROSITE" id="PS00517">
    <property type="entry name" value="RNASE_3_1"/>
    <property type="match status" value="1"/>
</dbReference>
<dbReference type="CDD" id="cd00593">
    <property type="entry name" value="RIBOc"/>
    <property type="match status" value="2"/>
</dbReference>
<dbReference type="GO" id="GO:0005524">
    <property type="term" value="F:ATP binding"/>
    <property type="evidence" value="ECO:0007669"/>
    <property type="project" value="UniProtKB-KW"/>
</dbReference>
<evidence type="ECO:0000256" key="4">
    <source>
        <dbReference type="ARBA" id="ARBA00022806"/>
    </source>
</evidence>
<dbReference type="PROSITE" id="PS51327">
    <property type="entry name" value="DICER_DSRBF"/>
    <property type="match status" value="1"/>
</dbReference>
<organism evidence="9 10">
    <name type="scientific">Diatrype stigma</name>
    <dbReference type="NCBI Taxonomy" id="117547"/>
    <lineage>
        <taxon>Eukaryota</taxon>
        <taxon>Fungi</taxon>
        <taxon>Dikarya</taxon>
        <taxon>Ascomycota</taxon>
        <taxon>Pezizomycotina</taxon>
        <taxon>Sordariomycetes</taxon>
        <taxon>Xylariomycetidae</taxon>
        <taxon>Xylariales</taxon>
        <taxon>Diatrypaceae</taxon>
        <taxon>Diatrype</taxon>
    </lineage>
</organism>
<evidence type="ECO:0000256" key="5">
    <source>
        <dbReference type="ARBA" id="ARBA00022840"/>
    </source>
</evidence>
<keyword evidence="5" id="KW-0067">ATP-binding</keyword>
<feature type="domain" description="RNase III" evidence="7">
    <location>
        <begin position="444"/>
        <end position="556"/>
    </location>
</feature>
<dbReference type="GO" id="GO:0003723">
    <property type="term" value="F:RNA binding"/>
    <property type="evidence" value="ECO:0007669"/>
    <property type="project" value="UniProtKB-UniRule"/>
</dbReference>
<accession>A0AAN9UGC5</accession>
<dbReference type="GO" id="GO:0004386">
    <property type="term" value="F:helicase activity"/>
    <property type="evidence" value="ECO:0007669"/>
    <property type="project" value="UniProtKB-KW"/>
</dbReference>
<dbReference type="InterPro" id="IPR005034">
    <property type="entry name" value="Dicer_dimerisation"/>
</dbReference>
<dbReference type="Pfam" id="PF00636">
    <property type="entry name" value="Ribonuclease_3"/>
    <property type="match status" value="1"/>
</dbReference>
<dbReference type="InterPro" id="IPR038248">
    <property type="entry name" value="Dicer_dimer_sf"/>
</dbReference>
<evidence type="ECO:0000313" key="10">
    <source>
        <dbReference type="Proteomes" id="UP001320420"/>
    </source>
</evidence>
<comment type="caution">
    <text evidence="9">The sequence shown here is derived from an EMBL/GenBank/DDBJ whole genome shotgun (WGS) entry which is preliminary data.</text>
</comment>